<dbReference type="KEGG" id="pmuc:ING2E5A_1687"/>
<feature type="chain" id="PRO_5009603920" evidence="2">
    <location>
        <begin position="21"/>
        <end position="423"/>
    </location>
</feature>
<keyword evidence="4" id="KW-1185">Reference proteome</keyword>
<evidence type="ECO:0000313" key="3">
    <source>
        <dbReference type="EMBL" id="SCM58160.1"/>
    </source>
</evidence>
<protein>
    <submittedName>
        <fullName evidence="3">Uncharacterized protein</fullName>
    </submittedName>
</protein>
<gene>
    <name evidence="3" type="ORF">ING2E5A_1687</name>
</gene>
<dbReference type="Proteomes" id="UP000178485">
    <property type="component" value="Chromosome i"/>
</dbReference>
<dbReference type="RefSeq" id="WP_071136965.1">
    <property type="nucleotide sequence ID" value="NZ_JBASDY010000284.1"/>
</dbReference>
<feature type="repeat" description="TPR" evidence="1">
    <location>
        <begin position="255"/>
        <end position="288"/>
    </location>
</feature>
<sequence length="423" mass="47799">MKKLFFLTAAAIFAAGSLFAQKSAVRDAKRSLGSNDLNEARTLIKQAITNPETANDPETWKIYGDIGNKAFDNERTNEMLGKPANQEVMFNGLLESYEPYVKADSLGELPDAKGRVKNKFRKDISGILKANHPFYINGGVFFNEKQQYSKAADFFEIYWNIPTLPMFDGQKDAFQLDSTYQTIKYYAIITAIQAKDHDRALKLLKRAASEPFIPNSAYQESDIYELIASEYIQQGDTAKYIETLYEGAEKFPKSKYFIPNLVNVFIRQGNNQKAMEYLDEAIKNDPTNACDLNSVKGALLAEKGEFAAAEAEYNKALAQDANCERALEALAVNFILQAQNLKEKTATITDRKMQLENDKKTVEFYQAALPHLEKFTQLLKDRNADKTEIDGALMKLRNVYYNLSMMGVDKSVQLKEVEKELGL</sequence>
<accession>A0A1G4G7P8</accession>
<name>A0A1G4G7P8_9BACT</name>
<dbReference type="AlphaFoldDB" id="A0A1G4G7P8"/>
<organism evidence="3 4">
    <name type="scientific">Petrimonas mucosa</name>
    <dbReference type="NCBI Taxonomy" id="1642646"/>
    <lineage>
        <taxon>Bacteria</taxon>
        <taxon>Pseudomonadati</taxon>
        <taxon>Bacteroidota</taxon>
        <taxon>Bacteroidia</taxon>
        <taxon>Bacteroidales</taxon>
        <taxon>Dysgonomonadaceae</taxon>
        <taxon>Petrimonas</taxon>
    </lineage>
</organism>
<keyword evidence="2" id="KW-0732">Signal</keyword>
<dbReference type="STRING" id="1642646.ING2E5A_1687"/>
<evidence type="ECO:0000313" key="4">
    <source>
        <dbReference type="Proteomes" id="UP000178485"/>
    </source>
</evidence>
<dbReference type="SUPFAM" id="SSF48452">
    <property type="entry name" value="TPR-like"/>
    <property type="match status" value="2"/>
</dbReference>
<evidence type="ECO:0000256" key="2">
    <source>
        <dbReference type="SAM" id="SignalP"/>
    </source>
</evidence>
<feature type="signal peptide" evidence="2">
    <location>
        <begin position="1"/>
        <end position="20"/>
    </location>
</feature>
<dbReference type="Gene3D" id="1.25.40.10">
    <property type="entry name" value="Tetratricopeptide repeat domain"/>
    <property type="match status" value="1"/>
</dbReference>
<dbReference type="PROSITE" id="PS50005">
    <property type="entry name" value="TPR"/>
    <property type="match status" value="1"/>
</dbReference>
<keyword evidence="1" id="KW-0802">TPR repeat</keyword>
<dbReference type="InterPro" id="IPR019734">
    <property type="entry name" value="TPR_rpt"/>
</dbReference>
<dbReference type="EMBL" id="LT608328">
    <property type="protein sequence ID" value="SCM58160.1"/>
    <property type="molecule type" value="Genomic_DNA"/>
</dbReference>
<evidence type="ECO:0000256" key="1">
    <source>
        <dbReference type="PROSITE-ProRule" id="PRU00339"/>
    </source>
</evidence>
<dbReference type="InterPro" id="IPR011990">
    <property type="entry name" value="TPR-like_helical_dom_sf"/>
</dbReference>
<proteinExistence type="predicted"/>
<reference evidence="3 4" key="1">
    <citation type="submission" date="2016-08" db="EMBL/GenBank/DDBJ databases">
        <authorList>
            <person name="Seilhamer J.J."/>
        </authorList>
    </citation>
    <scope>NUCLEOTIDE SEQUENCE [LARGE SCALE GENOMIC DNA]</scope>
    <source>
        <strain evidence="3">ING2-E5A</strain>
    </source>
</reference>